<evidence type="ECO:0000313" key="2">
    <source>
        <dbReference type="EMBL" id="TDY51665.1"/>
    </source>
</evidence>
<feature type="region of interest" description="Disordered" evidence="1">
    <location>
        <begin position="14"/>
        <end position="60"/>
    </location>
</feature>
<gene>
    <name evidence="2" type="ORF">BX592_107233</name>
</gene>
<comment type="caution">
    <text evidence="2">The sequence shown here is derived from an EMBL/GenBank/DDBJ whole genome shotgun (WGS) entry which is preliminary data.</text>
</comment>
<organism evidence="2 3">
    <name type="scientific">Paraburkholderia rhizosphaerae</name>
    <dbReference type="NCBI Taxonomy" id="480658"/>
    <lineage>
        <taxon>Bacteria</taxon>
        <taxon>Pseudomonadati</taxon>
        <taxon>Pseudomonadota</taxon>
        <taxon>Betaproteobacteria</taxon>
        <taxon>Burkholderiales</taxon>
        <taxon>Burkholderiaceae</taxon>
        <taxon>Paraburkholderia</taxon>
    </lineage>
</organism>
<dbReference type="EMBL" id="SORE01000007">
    <property type="protein sequence ID" value="TDY51665.1"/>
    <property type="molecule type" value="Genomic_DNA"/>
</dbReference>
<evidence type="ECO:0000256" key="1">
    <source>
        <dbReference type="SAM" id="MobiDB-lite"/>
    </source>
</evidence>
<accession>A0A4R8LXZ4</accession>
<protein>
    <submittedName>
        <fullName evidence="2">Uncharacterized protein</fullName>
    </submittedName>
</protein>
<sequence>MHCGFADASKTFLPAPPGISSHVSHAARLSKNVSAPQRRQPERRLRRCSPTHETRRDKGLRADGIPIAIARPQRIRCGPETPVDISKVRAGHRTATRGLCVSRSGTTAKRGGGGAKWGATSEEEWSEWFVWHTNHSRPQDTATRAAKPILPVHVGRAVCRCVSRRGGFLRWFNFTLRGLA</sequence>
<dbReference type="Proteomes" id="UP000295509">
    <property type="component" value="Unassembled WGS sequence"/>
</dbReference>
<keyword evidence="3" id="KW-1185">Reference proteome</keyword>
<dbReference type="AlphaFoldDB" id="A0A4R8LXZ4"/>
<reference evidence="2 3" key="1">
    <citation type="submission" date="2019-03" db="EMBL/GenBank/DDBJ databases">
        <title>Genomic Encyclopedia of Type Strains, Phase III (KMG-III): the genomes of soil and plant-associated and newly described type strains.</title>
        <authorList>
            <person name="Whitman W."/>
        </authorList>
    </citation>
    <scope>NUCLEOTIDE SEQUENCE [LARGE SCALE GENOMIC DNA]</scope>
    <source>
        <strain evidence="2 3">LMG 29544</strain>
    </source>
</reference>
<proteinExistence type="predicted"/>
<evidence type="ECO:0000313" key="3">
    <source>
        <dbReference type="Proteomes" id="UP000295509"/>
    </source>
</evidence>
<feature type="compositionally biased region" description="Basic and acidic residues" evidence="1">
    <location>
        <begin position="50"/>
        <end position="60"/>
    </location>
</feature>
<name>A0A4R8LXZ4_9BURK</name>